<dbReference type="AlphaFoldDB" id="A0A0H3I346"/>
<protein>
    <submittedName>
        <fullName evidence="2">FMN-binding domain protein</fullName>
    </submittedName>
</protein>
<name>A0A0H3I346_PECPM</name>
<accession>A0A0H3I346</accession>
<sequence>MGNNVVIHRIHSKTHGTIDMKICSGILPLCLLFVIGTAVAQEGNFKAGTYSAARQGIGGDVTVTLDIDAQGKVLKSTIDAPEETPEVGGEAAIELAKAMTEKQSIQVDGVSGATMTSGAVQEAAEDAYSQAKAN</sequence>
<dbReference type="EMBL" id="CP003415">
    <property type="protein sequence ID" value="AFI89042.1"/>
    <property type="molecule type" value="Genomic_DNA"/>
</dbReference>
<dbReference type="InterPro" id="IPR007329">
    <property type="entry name" value="FMN-bd"/>
</dbReference>
<dbReference type="eggNOG" id="COG3976">
    <property type="taxonomic scope" value="Bacteria"/>
</dbReference>
<dbReference type="OMA" id="MGTIDMK"/>
<dbReference type="HOGENOM" id="CLU_096350_2_1_6"/>
<dbReference type="GO" id="GO:0010181">
    <property type="term" value="F:FMN binding"/>
    <property type="evidence" value="ECO:0007669"/>
    <property type="project" value="InterPro"/>
</dbReference>
<reference evidence="2 3" key="1">
    <citation type="journal article" date="2012" name="J. Bacteriol.">
        <title>Genome sequence of Pectobacterium sp. strain SCC3193.</title>
        <authorList>
            <person name="Koskinen J.P."/>
            <person name="Laine P."/>
            <person name="Niemi O."/>
            <person name="Nykyri J."/>
            <person name="Harjunpaa H."/>
            <person name="Auvinen P."/>
            <person name="Paulin L."/>
            <person name="Pirhonen M."/>
            <person name="Palva T."/>
            <person name="Holm L."/>
        </authorList>
    </citation>
    <scope>NUCLEOTIDE SEQUENCE [LARGE SCALE GENOMIC DNA]</scope>
    <source>
        <strain evidence="2 3">SCC3193</strain>
    </source>
</reference>
<dbReference type="GO" id="GO:0016020">
    <property type="term" value="C:membrane"/>
    <property type="evidence" value="ECO:0007669"/>
    <property type="project" value="InterPro"/>
</dbReference>
<feature type="domain" description="FMN-binding" evidence="1">
    <location>
        <begin position="56"/>
        <end position="131"/>
    </location>
</feature>
<dbReference type="KEGG" id="pec:W5S_0924"/>
<evidence type="ECO:0000259" key="1">
    <source>
        <dbReference type="SMART" id="SM00900"/>
    </source>
</evidence>
<gene>
    <name evidence="2" type="ordered locus">W5S_0924</name>
</gene>
<evidence type="ECO:0000313" key="3">
    <source>
        <dbReference type="Proteomes" id="UP000008044"/>
    </source>
</evidence>
<dbReference type="STRING" id="1905730.W5S_0924"/>
<organism evidence="2 3">
    <name type="scientific">Pectobacterium parmentieri</name>
    <dbReference type="NCBI Taxonomy" id="1905730"/>
    <lineage>
        <taxon>Bacteria</taxon>
        <taxon>Pseudomonadati</taxon>
        <taxon>Pseudomonadota</taxon>
        <taxon>Gammaproteobacteria</taxon>
        <taxon>Enterobacterales</taxon>
        <taxon>Pectobacteriaceae</taxon>
        <taxon>Pectobacterium</taxon>
    </lineage>
</organism>
<evidence type="ECO:0000313" key="2">
    <source>
        <dbReference type="EMBL" id="AFI89042.1"/>
    </source>
</evidence>
<dbReference type="Proteomes" id="UP000008044">
    <property type="component" value="Chromosome"/>
</dbReference>
<dbReference type="Gene3D" id="3.90.1010.20">
    <property type="match status" value="1"/>
</dbReference>
<dbReference type="SMART" id="SM00900">
    <property type="entry name" value="FMN_bind"/>
    <property type="match status" value="1"/>
</dbReference>
<proteinExistence type="predicted"/>
<dbReference type="PATRIC" id="fig|1166016.3.peg.937"/>
<dbReference type="Pfam" id="PF04205">
    <property type="entry name" value="FMN_bind"/>
    <property type="match status" value="1"/>
</dbReference>